<dbReference type="PANTHER" id="PTHR43619:SF2">
    <property type="entry name" value="S-ADENOSYL-L-METHIONINE-DEPENDENT METHYLTRANSFERASES SUPERFAMILY PROTEIN"/>
    <property type="match status" value="1"/>
</dbReference>
<dbReference type="Gene3D" id="3.40.50.150">
    <property type="entry name" value="Vaccinia Virus protein VP39"/>
    <property type="match status" value="1"/>
</dbReference>
<organism evidence="3 4">
    <name type="scientific">Variovorax guangxiensis</name>
    <dbReference type="NCBI Taxonomy" id="1775474"/>
    <lineage>
        <taxon>Bacteria</taxon>
        <taxon>Pseudomonadati</taxon>
        <taxon>Pseudomonadota</taxon>
        <taxon>Betaproteobacteria</taxon>
        <taxon>Burkholderiales</taxon>
        <taxon>Comamonadaceae</taxon>
        <taxon>Variovorax</taxon>
    </lineage>
</organism>
<dbReference type="PANTHER" id="PTHR43619">
    <property type="entry name" value="S-ADENOSYL-L-METHIONINE-DEPENDENT METHYLTRANSFERASE YKTD-RELATED"/>
    <property type="match status" value="1"/>
</dbReference>
<evidence type="ECO:0000313" key="4">
    <source>
        <dbReference type="Proteomes" id="UP000281118"/>
    </source>
</evidence>
<gene>
    <name evidence="3" type="ORF">EJP67_24520</name>
</gene>
<reference evidence="3 4" key="1">
    <citation type="submission" date="2018-12" db="EMBL/GenBank/DDBJ databases">
        <title>The genome sequences of Variovorax guangxiensis DSM 27352.</title>
        <authorList>
            <person name="Gao J."/>
            <person name="Sun J."/>
        </authorList>
    </citation>
    <scope>NUCLEOTIDE SEQUENCE [LARGE SCALE GENOMIC DNA]</scope>
    <source>
        <strain evidence="3 4">DSM 27352</strain>
    </source>
</reference>
<protein>
    <submittedName>
        <fullName evidence="3">Poly(3-hydroxyalkanoate) synthetase</fullName>
    </submittedName>
</protein>
<name>A0A3S1A5S0_9BURK</name>
<dbReference type="InterPro" id="IPR029063">
    <property type="entry name" value="SAM-dependent_MTases_sf"/>
</dbReference>
<accession>A0A3S1A5S0</accession>
<evidence type="ECO:0000313" key="3">
    <source>
        <dbReference type="EMBL" id="RUR70224.1"/>
    </source>
</evidence>
<dbReference type="EMBL" id="RXFT01000012">
    <property type="protein sequence ID" value="RUR70224.1"/>
    <property type="molecule type" value="Genomic_DNA"/>
</dbReference>
<dbReference type="OrthoDB" id="9800233at2"/>
<keyword evidence="1" id="KW-0489">Methyltransferase</keyword>
<dbReference type="AlphaFoldDB" id="A0A3S1A5S0"/>
<evidence type="ECO:0000256" key="2">
    <source>
        <dbReference type="ARBA" id="ARBA00022679"/>
    </source>
</evidence>
<dbReference type="Proteomes" id="UP000281118">
    <property type="component" value="Unassembled WGS sequence"/>
</dbReference>
<evidence type="ECO:0000256" key="1">
    <source>
        <dbReference type="ARBA" id="ARBA00022603"/>
    </source>
</evidence>
<sequence length="252" mass="27013">MADASVFSDPEARRIAASLPFDISAYAADPAFVRSIVLRAALFDRFAAGFLSDHPDALCITLGAGLCTRRSRLGAASVARSRWLHIDLPDAIGLRAQHVPHADEGEGADIACSVLDERWLDTAGLPGDRPVLVMLEGVCPYLPQSPLETVLRSLADRFAQGTAPCVVVLDHVHPVLAAQSMAVGGMRLPVVSGFENAAQIARLHPSMRVLSEDHIYGQFSEKHRLFEAAFRATTGASPYGVVRLGLGRHGDE</sequence>
<dbReference type="SUPFAM" id="SSF53335">
    <property type="entry name" value="S-adenosyl-L-methionine-dependent methyltransferases"/>
    <property type="match status" value="1"/>
</dbReference>
<dbReference type="InterPro" id="IPR007213">
    <property type="entry name" value="Ppm1/Ppm2/Tcmp"/>
</dbReference>
<dbReference type="GO" id="GO:0032259">
    <property type="term" value="P:methylation"/>
    <property type="evidence" value="ECO:0007669"/>
    <property type="project" value="UniProtKB-KW"/>
</dbReference>
<proteinExistence type="predicted"/>
<dbReference type="Pfam" id="PF04072">
    <property type="entry name" value="LCM"/>
    <property type="match status" value="1"/>
</dbReference>
<keyword evidence="2" id="KW-0808">Transferase</keyword>
<comment type="caution">
    <text evidence="3">The sequence shown here is derived from an EMBL/GenBank/DDBJ whole genome shotgun (WGS) entry which is preliminary data.</text>
</comment>
<dbReference type="GO" id="GO:0008168">
    <property type="term" value="F:methyltransferase activity"/>
    <property type="evidence" value="ECO:0007669"/>
    <property type="project" value="UniProtKB-KW"/>
</dbReference>